<dbReference type="Proteomes" id="UP001595075">
    <property type="component" value="Unassembled WGS sequence"/>
</dbReference>
<evidence type="ECO:0000313" key="2">
    <source>
        <dbReference type="EMBL" id="KAL2060580.1"/>
    </source>
</evidence>
<sequence length="738" mass="73216">MPSSRRILTPLVAITTLILLSVLAVVSLGEGFKRFGVGKDGVKLRKKDTITFSMPWNPPLAPNPAAKAISPASADILNAVGKVAAALLGGGSDIADFAQSAADGLASTILAAAPSQLPSPIQNVNSAVDQATGLVGGIVSAATGIVGSLIAGTGSPGSPSAEVGGMNASTGGNVTAATTKVASTSGLNVSSSTSSMAFNITSAPTLNQSSAATASICASSPTCTACPAPRTETCTVTETWHSTHYESTATLFSFVAAFTYTCTETVSFCPKSSLYPLAPPNTSAAAPTHPPMVACPNGVLAKRAEDCPPTSIFNSSAPSLYPDKGGLIHPCPNAGYSCSECPDGVFCPPTPTSAQVCPCGWGWACGHCSQGWFCIPSPTSGSGGSLLSSSATTLGSSSASRITSSSVPSTMASFTANLPSLSSVVSALTTGMISGPLQAFPTSSGPLNQATNSAGGLAGNIINNVNSALGNIDGLSGAILNSVMGQLSSVLGSNFPLDNVAPTNLGAVTSAVGGLLPSVTGLAGGVISNGVAAVSNVAGGLVPTVTGIVGNIVDNVLPTLPGLGGSPATAGGIIPGLTGDLLPAGIPVATPAPIFQPTVSIPVINNVLPILVKAVQPPITRTVLPQPLASASTATSIQTSSTTSDIGPNIISHLTTTIQGTPTVLPVVITVLNGKPTVVPLVKMIIDGREKDLPVVGVDLGVLGKVEAVKDVLDGSGKRRRNRGRHEDGTRENDAVGT</sequence>
<accession>A0ABR4BSF8</accession>
<reference evidence="2 3" key="1">
    <citation type="journal article" date="2024" name="Commun. Biol.">
        <title>Comparative genomic analysis of thermophilic fungi reveals convergent evolutionary adaptations and gene losses.</title>
        <authorList>
            <person name="Steindorff A.S."/>
            <person name="Aguilar-Pontes M.V."/>
            <person name="Robinson A.J."/>
            <person name="Andreopoulos B."/>
            <person name="LaButti K."/>
            <person name="Kuo A."/>
            <person name="Mondo S."/>
            <person name="Riley R."/>
            <person name="Otillar R."/>
            <person name="Haridas S."/>
            <person name="Lipzen A."/>
            <person name="Grimwood J."/>
            <person name="Schmutz J."/>
            <person name="Clum A."/>
            <person name="Reid I.D."/>
            <person name="Moisan M.C."/>
            <person name="Butler G."/>
            <person name="Nguyen T.T.M."/>
            <person name="Dewar K."/>
            <person name="Conant G."/>
            <person name="Drula E."/>
            <person name="Henrissat B."/>
            <person name="Hansel C."/>
            <person name="Singer S."/>
            <person name="Hutchinson M.I."/>
            <person name="de Vries R.P."/>
            <person name="Natvig D.O."/>
            <person name="Powell A.J."/>
            <person name="Tsang A."/>
            <person name="Grigoriev I.V."/>
        </authorList>
    </citation>
    <scope>NUCLEOTIDE SEQUENCE [LARGE SCALE GENOMIC DNA]</scope>
    <source>
        <strain evidence="2 3">CBS 494.80</strain>
    </source>
</reference>
<organism evidence="2 3">
    <name type="scientific">Oculimacula yallundae</name>
    <dbReference type="NCBI Taxonomy" id="86028"/>
    <lineage>
        <taxon>Eukaryota</taxon>
        <taxon>Fungi</taxon>
        <taxon>Dikarya</taxon>
        <taxon>Ascomycota</taxon>
        <taxon>Pezizomycotina</taxon>
        <taxon>Leotiomycetes</taxon>
        <taxon>Helotiales</taxon>
        <taxon>Ploettnerulaceae</taxon>
        <taxon>Oculimacula</taxon>
    </lineage>
</organism>
<feature type="region of interest" description="Disordered" evidence="1">
    <location>
        <begin position="716"/>
        <end position="738"/>
    </location>
</feature>
<evidence type="ECO:0000256" key="1">
    <source>
        <dbReference type="SAM" id="MobiDB-lite"/>
    </source>
</evidence>
<dbReference type="EMBL" id="JAZHXI010000021">
    <property type="protein sequence ID" value="KAL2060580.1"/>
    <property type="molecule type" value="Genomic_DNA"/>
</dbReference>
<keyword evidence="3" id="KW-1185">Reference proteome</keyword>
<name>A0ABR4BSF8_9HELO</name>
<evidence type="ECO:0000313" key="3">
    <source>
        <dbReference type="Proteomes" id="UP001595075"/>
    </source>
</evidence>
<gene>
    <name evidence="2" type="ORF">VTL71DRAFT_9221</name>
</gene>
<feature type="compositionally biased region" description="Basic and acidic residues" evidence="1">
    <location>
        <begin position="725"/>
        <end position="738"/>
    </location>
</feature>
<comment type="caution">
    <text evidence="2">The sequence shown here is derived from an EMBL/GenBank/DDBJ whole genome shotgun (WGS) entry which is preliminary data.</text>
</comment>
<protein>
    <submittedName>
        <fullName evidence="2">Uncharacterized protein</fullName>
    </submittedName>
</protein>
<proteinExistence type="predicted"/>